<evidence type="ECO:0000313" key="3">
    <source>
        <dbReference type="EMBL" id="GEA88691.1"/>
    </source>
</evidence>
<comment type="caution">
    <text evidence="3">The sequence shown here is derived from an EMBL/GenBank/DDBJ whole genome shotgun (WGS) entry which is preliminary data.</text>
</comment>
<dbReference type="InterPro" id="IPR002201">
    <property type="entry name" value="Glyco_trans_9"/>
</dbReference>
<organism evidence="3 4">
    <name type="scientific">Cellulomonas cellasea</name>
    <dbReference type="NCBI Taxonomy" id="43670"/>
    <lineage>
        <taxon>Bacteria</taxon>
        <taxon>Bacillati</taxon>
        <taxon>Actinomycetota</taxon>
        <taxon>Actinomycetes</taxon>
        <taxon>Micrococcales</taxon>
        <taxon>Cellulomonadaceae</taxon>
        <taxon>Cellulomonas</taxon>
    </lineage>
</organism>
<sequence length="339" mass="34476">MTGAPGGAGPAHPAGDVLVLRALGLGDALTAVPALRGVRRAWPDRRLVLAAPRAEGGLLRDLGVVDTVLETDATGVSARGIAPDAALPWDTRGHVAVNLHGRGPQSHHLLLRTAPARLVAFACPEAGHDAGPAWDDTEHEVARWCRLVRDAGGPCGAEDLRLPVPPASAGDAALRADVVLHPGAASASRRWPVARWRAVLHDLTARGLTVALTGSAGEKDLVDQVAQAAAAPDLVHRTAGTLDLGGLVGLVARARLVVCGDTGVAHVATATGTPSVLLFGPVPPAQWGPAVDAELHTVLWHGSPGSPGDPHGAALDPALARITADEVLTGAHALLGRDG</sequence>
<dbReference type="GO" id="GO:0005829">
    <property type="term" value="C:cytosol"/>
    <property type="evidence" value="ECO:0007669"/>
    <property type="project" value="TreeGrafter"/>
</dbReference>
<dbReference type="RefSeq" id="WP_141372570.1">
    <property type="nucleotide sequence ID" value="NZ_BJLR01000025.1"/>
</dbReference>
<protein>
    <recommendedName>
        <fullName evidence="5">Glycosyl transferase</fullName>
    </recommendedName>
</protein>
<reference evidence="3" key="1">
    <citation type="submission" date="2019-06" db="EMBL/GenBank/DDBJ databases">
        <title>Whole genome shotgun sequence of Cellulomonas cellasea NBRC 3753.</title>
        <authorList>
            <person name="Hosoyama A."/>
            <person name="Uohara A."/>
            <person name="Ohji S."/>
            <person name="Ichikawa N."/>
        </authorList>
    </citation>
    <scope>NUCLEOTIDE SEQUENCE [LARGE SCALE GENOMIC DNA]</scope>
    <source>
        <strain evidence="3">NBRC 3753</strain>
    </source>
</reference>
<gene>
    <name evidence="3" type="ORF">CCE01nite_26400</name>
</gene>
<dbReference type="PANTHER" id="PTHR30160">
    <property type="entry name" value="TETRAACYLDISACCHARIDE 4'-KINASE-RELATED"/>
    <property type="match status" value="1"/>
</dbReference>
<dbReference type="Pfam" id="PF01075">
    <property type="entry name" value="Glyco_transf_9"/>
    <property type="match status" value="1"/>
</dbReference>
<dbReference type="Gene3D" id="3.40.50.2000">
    <property type="entry name" value="Glycogen Phosphorylase B"/>
    <property type="match status" value="2"/>
</dbReference>
<keyword evidence="2" id="KW-0808">Transferase</keyword>
<dbReference type="GO" id="GO:0009244">
    <property type="term" value="P:lipopolysaccharide core region biosynthetic process"/>
    <property type="evidence" value="ECO:0007669"/>
    <property type="project" value="TreeGrafter"/>
</dbReference>
<dbReference type="Proteomes" id="UP000317046">
    <property type="component" value="Unassembled WGS sequence"/>
</dbReference>
<accession>A0A4Y3KW41</accession>
<keyword evidence="4" id="KW-1185">Reference proteome</keyword>
<dbReference type="GO" id="GO:0008713">
    <property type="term" value="F:ADP-heptose-lipopolysaccharide heptosyltransferase activity"/>
    <property type="evidence" value="ECO:0007669"/>
    <property type="project" value="TreeGrafter"/>
</dbReference>
<dbReference type="InterPro" id="IPR051199">
    <property type="entry name" value="LPS_LOS_Heptosyltrfase"/>
</dbReference>
<proteinExistence type="predicted"/>
<dbReference type="AlphaFoldDB" id="A0A4Y3KW41"/>
<dbReference type="PANTHER" id="PTHR30160:SF1">
    <property type="entry name" value="LIPOPOLYSACCHARIDE 1,2-N-ACETYLGLUCOSAMINETRANSFERASE-RELATED"/>
    <property type="match status" value="1"/>
</dbReference>
<dbReference type="CDD" id="cd03789">
    <property type="entry name" value="GT9_LPS_heptosyltransferase"/>
    <property type="match status" value="1"/>
</dbReference>
<keyword evidence="1" id="KW-0328">Glycosyltransferase</keyword>
<evidence type="ECO:0000313" key="4">
    <source>
        <dbReference type="Proteomes" id="UP000317046"/>
    </source>
</evidence>
<evidence type="ECO:0000256" key="1">
    <source>
        <dbReference type="ARBA" id="ARBA00022676"/>
    </source>
</evidence>
<dbReference type="EMBL" id="BJLR01000025">
    <property type="protein sequence ID" value="GEA88691.1"/>
    <property type="molecule type" value="Genomic_DNA"/>
</dbReference>
<dbReference type="SUPFAM" id="SSF53756">
    <property type="entry name" value="UDP-Glycosyltransferase/glycogen phosphorylase"/>
    <property type="match status" value="1"/>
</dbReference>
<name>A0A4Y3KW41_9CELL</name>
<evidence type="ECO:0000256" key="2">
    <source>
        <dbReference type="ARBA" id="ARBA00022679"/>
    </source>
</evidence>
<evidence type="ECO:0008006" key="5">
    <source>
        <dbReference type="Google" id="ProtNLM"/>
    </source>
</evidence>